<feature type="compositionally biased region" description="Basic and acidic residues" evidence="1">
    <location>
        <begin position="1"/>
        <end position="15"/>
    </location>
</feature>
<sequence length="125" mass="13397">MERRMEGEGAKENATIEKSTPQMQTSFSVLDIVRFGVGGPGFNSQLPPGDTQSPITPVTGNLLPSSGPCSHCMYTNDTQACRSMSDAKCFPRWAGEEGTGYSQCSSPGRNDRRSSCKCKGPLIPC</sequence>
<organism evidence="2">
    <name type="scientific">Brugia malayi</name>
    <name type="common">Filarial nematode worm</name>
    <dbReference type="NCBI Taxonomy" id="6279"/>
    <lineage>
        <taxon>Eukaryota</taxon>
        <taxon>Metazoa</taxon>
        <taxon>Ecdysozoa</taxon>
        <taxon>Nematoda</taxon>
        <taxon>Chromadorea</taxon>
        <taxon>Rhabditida</taxon>
        <taxon>Spirurina</taxon>
        <taxon>Spiruromorpha</taxon>
        <taxon>Filarioidea</taxon>
        <taxon>Onchocercidae</taxon>
        <taxon>Brugia</taxon>
    </lineage>
</organism>
<proteinExistence type="predicted"/>
<name>A0A1I9GA59_BRUMA</name>
<dbReference type="AlphaFoldDB" id="A0A1I9GA59"/>
<reference evidence="2" key="2">
    <citation type="submission" date="2012-12" db="EMBL/GenBank/DDBJ databases">
        <authorList>
            <consortium name="WormBase Consortium"/>
            <person name="Ghedin E."/>
            <person name="Paulini M."/>
        </authorList>
    </citation>
    <scope>NUCLEOTIDE SEQUENCE</scope>
    <source>
        <strain evidence="2">FR3</strain>
    </source>
</reference>
<evidence type="ECO:0000256" key="1">
    <source>
        <dbReference type="SAM" id="MobiDB-lite"/>
    </source>
</evidence>
<feature type="compositionally biased region" description="Polar residues" evidence="1">
    <location>
        <begin position="42"/>
        <end position="60"/>
    </location>
</feature>
<feature type="region of interest" description="Disordered" evidence="1">
    <location>
        <begin position="1"/>
        <end position="23"/>
    </location>
</feature>
<reference evidence="2" key="1">
    <citation type="journal article" date="2007" name="Science">
        <title>Draft genome of the filarial nematode parasite Brugia malayi.</title>
        <authorList>
            <person name="Ghedin E."/>
            <person name="Wang S."/>
            <person name="Spiro D."/>
            <person name="Caler E."/>
            <person name="Zhao Q."/>
            <person name="Crabtree J."/>
            <person name="Allen J.E."/>
            <person name="Delcher A.L."/>
            <person name="Guiliano D.B."/>
            <person name="Miranda-Saavedra D."/>
            <person name="Angiuoli S.V."/>
            <person name="Creasy T."/>
            <person name="Amedeo P."/>
            <person name="Haas B."/>
            <person name="El-Sayed N.M."/>
            <person name="Wortman J.R."/>
            <person name="Feldblyum T."/>
            <person name="Tallon L."/>
            <person name="Schatz M."/>
            <person name="Shumway M."/>
            <person name="Koo H."/>
            <person name="Salzberg S.L."/>
            <person name="Schobel S."/>
            <person name="Pertea M."/>
            <person name="Pop M."/>
            <person name="White O."/>
            <person name="Barton G.J."/>
            <person name="Carlow C.K."/>
            <person name="Crawford M.J."/>
            <person name="Daub J."/>
            <person name="Dimmic M.W."/>
            <person name="Estes C.F."/>
            <person name="Foster J.M."/>
            <person name="Ganatra M."/>
            <person name="Gregory W.F."/>
            <person name="Johnson N.M."/>
            <person name="Jin J."/>
            <person name="Komuniecki R."/>
            <person name="Korf I."/>
            <person name="Kumar S."/>
            <person name="Laney S."/>
            <person name="Li B.W."/>
            <person name="Li W."/>
            <person name="Lindblom T.H."/>
            <person name="Lustigman S."/>
            <person name="Ma D."/>
            <person name="Maina C.V."/>
            <person name="Martin D.M."/>
            <person name="McCarter J.P."/>
            <person name="McReynolds L."/>
            <person name="Mitreva M."/>
            <person name="Nutman T.B."/>
            <person name="Parkinson J."/>
            <person name="Peregrin-Alvarez J.M."/>
            <person name="Poole C."/>
            <person name="Ren Q."/>
            <person name="Saunders L."/>
            <person name="Sluder A.E."/>
            <person name="Smith K."/>
            <person name="Stanke M."/>
            <person name="Unnasch T.R."/>
            <person name="Ware J."/>
            <person name="Wei A.D."/>
            <person name="Weil G."/>
            <person name="Williams D.J."/>
            <person name="Zhang Y."/>
            <person name="Williams S.A."/>
            <person name="Fraser-Liggett C."/>
            <person name="Slatko B."/>
            <person name="Blaxter M.L."/>
            <person name="Scott A.L."/>
        </authorList>
    </citation>
    <scope>NUCLEOTIDE SEQUENCE</scope>
    <source>
        <strain evidence="2">FR3</strain>
    </source>
</reference>
<protein>
    <submittedName>
        <fullName evidence="2">Bm11714</fullName>
    </submittedName>
</protein>
<feature type="region of interest" description="Disordered" evidence="1">
    <location>
        <begin position="41"/>
        <end position="60"/>
    </location>
</feature>
<feature type="non-terminal residue" evidence="2">
    <location>
        <position position="125"/>
    </location>
</feature>
<accession>A0A1I9GA59</accession>
<gene>
    <name evidence="2" type="primary">Bm11714</name>
    <name evidence="2" type="ORF">BM_Bm11714</name>
</gene>
<dbReference type="EMBL" id="LN859999">
    <property type="protein sequence ID" value="CDQ07436.1"/>
    <property type="molecule type" value="Genomic_DNA"/>
</dbReference>
<evidence type="ECO:0000313" key="2">
    <source>
        <dbReference type="EMBL" id="CDQ07436.1"/>
    </source>
</evidence>